<gene>
    <name evidence="2" type="ORF">CHYS00102_LOCUS19350</name>
</gene>
<protein>
    <submittedName>
        <fullName evidence="2">Uncharacterized protein</fullName>
    </submittedName>
</protein>
<feature type="compositionally biased region" description="Basic and acidic residues" evidence="1">
    <location>
        <begin position="150"/>
        <end position="160"/>
    </location>
</feature>
<dbReference type="AlphaFoldDB" id="A0A7S1BMM6"/>
<evidence type="ECO:0000256" key="1">
    <source>
        <dbReference type="SAM" id="MobiDB-lite"/>
    </source>
</evidence>
<proteinExistence type="predicted"/>
<name>A0A7S1BMM6_9STRA</name>
<evidence type="ECO:0000313" key="2">
    <source>
        <dbReference type="EMBL" id="CAD8892144.1"/>
    </source>
</evidence>
<feature type="region of interest" description="Disordered" evidence="1">
    <location>
        <begin position="32"/>
        <end position="60"/>
    </location>
</feature>
<dbReference type="Gene3D" id="3.30.450.70">
    <property type="match status" value="1"/>
</dbReference>
<dbReference type="EMBL" id="HBFR01026833">
    <property type="protein sequence ID" value="CAD8892144.1"/>
    <property type="molecule type" value="Transcribed_RNA"/>
</dbReference>
<reference evidence="2" key="1">
    <citation type="submission" date="2021-01" db="EMBL/GenBank/DDBJ databases">
        <authorList>
            <person name="Corre E."/>
            <person name="Pelletier E."/>
            <person name="Niang G."/>
            <person name="Scheremetjew M."/>
            <person name="Finn R."/>
            <person name="Kale V."/>
            <person name="Holt S."/>
            <person name="Cochrane G."/>
            <person name="Meng A."/>
            <person name="Brown T."/>
            <person name="Cohen L."/>
        </authorList>
    </citation>
    <scope>NUCLEOTIDE SEQUENCE</scope>
    <source>
        <strain evidence="2">308</strain>
    </source>
</reference>
<sequence length="160" mass="17472">MCALACLAVLDRQNAPLYVRGDFSSFFGSSPSFDGEEPDGSVSDSRGIGGAASAEAGGGPTPPAVNFASLRHQFMIHAALDHIDEKVRDIISLGGQTNNNDMMYLGFLCPVEEMRLYEVLRLLNRIHMRSVVLSQTHVRTRHLPGTPPHDGSRIHDQHGY</sequence>
<accession>A0A7S1BMM6</accession>
<organism evidence="2">
    <name type="scientific">Corethron hystrix</name>
    <dbReference type="NCBI Taxonomy" id="216773"/>
    <lineage>
        <taxon>Eukaryota</taxon>
        <taxon>Sar</taxon>
        <taxon>Stramenopiles</taxon>
        <taxon>Ochrophyta</taxon>
        <taxon>Bacillariophyta</taxon>
        <taxon>Coscinodiscophyceae</taxon>
        <taxon>Corethrophycidae</taxon>
        <taxon>Corethrales</taxon>
        <taxon>Corethraceae</taxon>
        <taxon>Corethron</taxon>
    </lineage>
</organism>
<feature type="region of interest" description="Disordered" evidence="1">
    <location>
        <begin position="139"/>
        <end position="160"/>
    </location>
</feature>